<organism evidence="1">
    <name type="scientific">marine sediment metagenome</name>
    <dbReference type="NCBI Taxonomy" id="412755"/>
    <lineage>
        <taxon>unclassified sequences</taxon>
        <taxon>metagenomes</taxon>
        <taxon>ecological metagenomes</taxon>
    </lineage>
</organism>
<accession>A0A0F9IUW8</accession>
<proteinExistence type="predicted"/>
<reference evidence="1" key="1">
    <citation type="journal article" date="2015" name="Nature">
        <title>Complex archaea that bridge the gap between prokaryotes and eukaryotes.</title>
        <authorList>
            <person name="Spang A."/>
            <person name="Saw J.H."/>
            <person name="Jorgensen S.L."/>
            <person name="Zaremba-Niedzwiedzka K."/>
            <person name="Martijn J."/>
            <person name="Lind A.E."/>
            <person name="van Eijk R."/>
            <person name="Schleper C."/>
            <person name="Guy L."/>
            <person name="Ettema T.J."/>
        </authorList>
    </citation>
    <scope>NUCLEOTIDE SEQUENCE</scope>
</reference>
<dbReference type="EMBL" id="LAZR01013049">
    <property type="protein sequence ID" value="KKM23814.1"/>
    <property type="molecule type" value="Genomic_DNA"/>
</dbReference>
<evidence type="ECO:0000313" key="1">
    <source>
        <dbReference type="EMBL" id="KKM23814.1"/>
    </source>
</evidence>
<sequence>MYSDSIKQWNVFVGCQYSCTYCKKSFQAQMKRQKHNCIKCYNYEPHTHPLRLTQSLPYTKGDEFIWVGSSGDISFCNDYFFEAILERVKSMPKRTFFFQTKNPKWFEKWEFPKNTILGITLETNRNIPQISKAPSPFERANEFYLIQHPRKFITIEPILEFDFQDFLGFIHSIYPERVYIGFDTKKNNLVEPSISKVKNFIKKLKRFTIVKEKYMKGEK</sequence>
<name>A0A0F9IUW8_9ZZZZ</name>
<gene>
    <name evidence="1" type="ORF">LCGC14_1611410</name>
</gene>
<dbReference type="AlphaFoldDB" id="A0A0F9IUW8"/>
<protein>
    <recommendedName>
        <fullName evidence="2">DUF5131 family protein</fullName>
    </recommendedName>
</protein>
<evidence type="ECO:0008006" key="2">
    <source>
        <dbReference type="Google" id="ProtNLM"/>
    </source>
</evidence>
<comment type="caution">
    <text evidence="1">The sequence shown here is derived from an EMBL/GenBank/DDBJ whole genome shotgun (WGS) entry which is preliminary data.</text>
</comment>